<dbReference type="STRING" id="935700.jaqu_18160"/>
<dbReference type="InterPro" id="IPR013740">
    <property type="entry name" value="Redoxin"/>
</dbReference>
<name>A0A0D1EFK2_9RHOB</name>
<sequence>MRILLSVAAYTAALALATPAVAGQAEGRAEAEARGVEMDFPAPFPPEVTAYQTFEGEAADLSDHAGQVVVLNFWATWCAPCRAEMPSLQTLDETVDGEGIDVVTMAFGRHNPAAMKMFWEEAGITSLPLHRDVSTDLARGLGVKGLPHTVVLGADGRVIASKQGEADWASEDMLAVIRALAD</sequence>
<comment type="subcellular location">
    <subcellularLocation>
        <location evidence="1">Cell envelope</location>
    </subcellularLocation>
</comment>
<keyword evidence="7" id="KW-1185">Reference proteome</keyword>
<dbReference type="InterPro" id="IPR036249">
    <property type="entry name" value="Thioredoxin-like_sf"/>
</dbReference>
<dbReference type="PROSITE" id="PS51352">
    <property type="entry name" value="THIOREDOXIN_2"/>
    <property type="match status" value="1"/>
</dbReference>
<dbReference type="GO" id="GO:0015036">
    <property type="term" value="F:disulfide oxidoreductase activity"/>
    <property type="evidence" value="ECO:0007669"/>
    <property type="project" value="UniProtKB-ARBA"/>
</dbReference>
<dbReference type="GO" id="GO:0030313">
    <property type="term" value="C:cell envelope"/>
    <property type="evidence" value="ECO:0007669"/>
    <property type="project" value="UniProtKB-SubCell"/>
</dbReference>
<dbReference type="PROSITE" id="PS00194">
    <property type="entry name" value="THIOREDOXIN_1"/>
    <property type="match status" value="1"/>
</dbReference>
<evidence type="ECO:0000256" key="3">
    <source>
        <dbReference type="ARBA" id="ARBA00023284"/>
    </source>
</evidence>
<organism evidence="6 7">
    <name type="scientific">Jannaschia aquimarina</name>
    <dbReference type="NCBI Taxonomy" id="935700"/>
    <lineage>
        <taxon>Bacteria</taxon>
        <taxon>Pseudomonadati</taxon>
        <taxon>Pseudomonadota</taxon>
        <taxon>Alphaproteobacteria</taxon>
        <taxon>Rhodobacterales</taxon>
        <taxon>Roseobacteraceae</taxon>
        <taxon>Jannaschia</taxon>
    </lineage>
</organism>
<dbReference type="GO" id="GO:0017004">
    <property type="term" value="P:cytochrome complex assembly"/>
    <property type="evidence" value="ECO:0007669"/>
    <property type="project" value="UniProtKB-KW"/>
</dbReference>
<dbReference type="InterPro" id="IPR013766">
    <property type="entry name" value="Thioredoxin_domain"/>
</dbReference>
<evidence type="ECO:0000313" key="6">
    <source>
        <dbReference type="EMBL" id="KIT16429.1"/>
    </source>
</evidence>
<dbReference type="InterPro" id="IPR050553">
    <property type="entry name" value="Thioredoxin_ResA/DsbE_sf"/>
</dbReference>
<evidence type="ECO:0000313" key="7">
    <source>
        <dbReference type="Proteomes" id="UP000032232"/>
    </source>
</evidence>
<evidence type="ECO:0000256" key="4">
    <source>
        <dbReference type="SAM" id="SignalP"/>
    </source>
</evidence>
<keyword evidence="3" id="KW-0676">Redox-active center</keyword>
<dbReference type="RefSeq" id="WP_043918644.1">
    <property type="nucleotide sequence ID" value="NZ_FZPF01000003.1"/>
</dbReference>
<dbReference type="PANTHER" id="PTHR42852:SF13">
    <property type="entry name" value="PROTEIN DIPZ"/>
    <property type="match status" value="1"/>
</dbReference>
<dbReference type="Pfam" id="PF08534">
    <property type="entry name" value="Redoxin"/>
    <property type="match status" value="1"/>
</dbReference>
<dbReference type="InterPro" id="IPR017937">
    <property type="entry name" value="Thioredoxin_CS"/>
</dbReference>
<feature type="chain" id="PRO_5002230225" evidence="4">
    <location>
        <begin position="23"/>
        <end position="182"/>
    </location>
</feature>
<dbReference type="PANTHER" id="PTHR42852">
    <property type="entry name" value="THIOL:DISULFIDE INTERCHANGE PROTEIN DSBE"/>
    <property type="match status" value="1"/>
</dbReference>
<dbReference type="EMBL" id="JYFE01000034">
    <property type="protein sequence ID" value="KIT16429.1"/>
    <property type="molecule type" value="Genomic_DNA"/>
</dbReference>
<evidence type="ECO:0000256" key="1">
    <source>
        <dbReference type="ARBA" id="ARBA00004196"/>
    </source>
</evidence>
<dbReference type="Proteomes" id="UP000032232">
    <property type="component" value="Unassembled WGS sequence"/>
</dbReference>
<dbReference type="AlphaFoldDB" id="A0A0D1EFK2"/>
<evidence type="ECO:0000256" key="2">
    <source>
        <dbReference type="ARBA" id="ARBA00022748"/>
    </source>
</evidence>
<dbReference type="Gene3D" id="3.40.30.10">
    <property type="entry name" value="Glutaredoxin"/>
    <property type="match status" value="1"/>
</dbReference>
<keyword evidence="4" id="KW-0732">Signal</keyword>
<proteinExistence type="predicted"/>
<dbReference type="CDD" id="cd02966">
    <property type="entry name" value="TlpA_like_family"/>
    <property type="match status" value="1"/>
</dbReference>
<comment type="caution">
    <text evidence="6">The sequence shown here is derived from an EMBL/GenBank/DDBJ whole genome shotgun (WGS) entry which is preliminary data.</text>
</comment>
<keyword evidence="2" id="KW-0201">Cytochrome c-type biogenesis</keyword>
<dbReference type="SUPFAM" id="SSF52833">
    <property type="entry name" value="Thioredoxin-like"/>
    <property type="match status" value="1"/>
</dbReference>
<reference evidence="6 7" key="1">
    <citation type="submission" date="2015-02" db="EMBL/GenBank/DDBJ databases">
        <title>Genome Sequence of Jannaschia aquimarina DSM28248, a member of the Roseobacter clade.</title>
        <authorList>
            <person name="Voget S."/>
            <person name="Daniel R."/>
        </authorList>
    </citation>
    <scope>NUCLEOTIDE SEQUENCE [LARGE SCALE GENOMIC DNA]</scope>
    <source>
        <strain evidence="6 7">GSW-M26</strain>
    </source>
</reference>
<evidence type="ECO:0000259" key="5">
    <source>
        <dbReference type="PROSITE" id="PS51352"/>
    </source>
</evidence>
<feature type="domain" description="Thioredoxin" evidence="5">
    <location>
        <begin position="39"/>
        <end position="182"/>
    </location>
</feature>
<dbReference type="PATRIC" id="fig|935700.4.peg.1883"/>
<feature type="signal peptide" evidence="4">
    <location>
        <begin position="1"/>
        <end position="22"/>
    </location>
</feature>
<gene>
    <name evidence="6" type="primary">tlpA</name>
    <name evidence="6" type="ORF">jaqu_18160</name>
</gene>
<protein>
    <submittedName>
        <fullName evidence="6">TlpA protein</fullName>
    </submittedName>
</protein>
<accession>A0A0D1EFK2</accession>